<accession>A0A2P2KNA7</accession>
<evidence type="ECO:0000313" key="1">
    <source>
        <dbReference type="EMBL" id="MBX07206.1"/>
    </source>
</evidence>
<proteinExistence type="predicted"/>
<organism evidence="1">
    <name type="scientific">Rhizophora mucronata</name>
    <name type="common">Asiatic mangrove</name>
    <dbReference type="NCBI Taxonomy" id="61149"/>
    <lineage>
        <taxon>Eukaryota</taxon>
        <taxon>Viridiplantae</taxon>
        <taxon>Streptophyta</taxon>
        <taxon>Embryophyta</taxon>
        <taxon>Tracheophyta</taxon>
        <taxon>Spermatophyta</taxon>
        <taxon>Magnoliopsida</taxon>
        <taxon>eudicotyledons</taxon>
        <taxon>Gunneridae</taxon>
        <taxon>Pentapetalae</taxon>
        <taxon>rosids</taxon>
        <taxon>fabids</taxon>
        <taxon>Malpighiales</taxon>
        <taxon>Rhizophoraceae</taxon>
        <taxon>Rhizophora</taxon>
    </lineage>
</organism>
<reference evidence="1" key="1">
    <citation type="submission" date="2018-02" db="EMBL/GenBank/DDBJ databases">
        <title>Rhizophora mucronata_Transcriptome.</title>
        <authorList>
            <person name="Meera S.P."/>
            <person name="Sreeshan A."/>
            <person name="Augustine A."/>
        </authorList>
    </citation>
    <scope>NUCLEOTIDE SEQUENCE</scope>
    <source>
        <tissue evidence="1">Leaf</tissue>
    </source>
</reference>
<dbReference type="AlphaFoldDB" id="A0A2P2KNA7"/>
<protein>
    <submittedName>
        <fullName evidence="1">Uncharacterized protein</fullName>
    </submittedName>
</protein>
<sequence>MISPCYFSLVLRFVCSNIFLGHLLRFF</sequence>
<dbReference type="EMBL" id="GGEC01026722">
    <property type="protein sequence ID" value="MBX07206.1"/>
    <property type="molecule type" value="Transcribed_RNA"/>
</dbReference>
<name>A0A2P2KNA7_RHIMU</name>